<sequence>MGRLQQRWALLALTCVASICSGARAEPQLPSRRLGAALSAGGGSGGGGGGGREPQLGSGRATQQAADATAAGAAEGGGGEAARCPELSRELLQQQAKENTAMLAVANTAQWDFALNWMQHVQRAGITYAVVAASDVQTSQRLAALGQACFEWIDEEIPKLGLKWGEEGWRRMTWAKVFVLDAVADWGFNLVISDVDVVWFRDPLPLFAKHAHADLIFSEDGTQSINSPGDDGLETNGDAYHDFNTGVYLLRHNANTTAWAHAWRAHFDACRMHDQHCAYELMRTQAGPAHPQDPRVKAGWRNRVYVGILPPSISMNAHTFFLQKLHKVKGVDPYVVHLTWTYNGTPGKRSRMRDMGLWHDPPEYYAQGSFVTVDVTLPEKPPSYNEWNENEDMISFYLETIHSQLQQAYVGMALALAAGRAFVLPKFQCYCEKIWYGVVRCRVVDAQSMPFPVPCPQDYLFDPANYDDAPEAWGPPLAIREASFLENERTPAQVKDSVLIIQPSAALDCSDCVKEGAGQVLLVPPALPDAQLLPLLEKYRSYRVWRLNFAGVGATKRAYGGFGDAAAAAAFDRRVDHMTTEFCCRREEEAPRYHKFDALIVKLNMTTQFRYSGANQA</sequence>
<keyword evidence="4" id="KW-0732">Signal</keyword>
<keyword evidence="2" id="KW-0735">Signal-anchor</keyword>
<dbReference type="InParanoid" id="E1Z238"/>
<keyword evidence="7" id="KW-1185">Reference proteome</keyword>
<dbReference type="OMA" id="CRINHET"/>
<feature type="compositionally biased region" description="Low complexity" evidence="3">
    <location>
        <begin position="53"/>
        <end position="73"/>
    </location>
</feature>
<dbReference type="STRING" id="554065.E1Z238"/>
<dbReference type="AlphaFoldDB" id="E1Z238"/>
<dbReference type="OrthoDB" id="540503at2759"/>
<comment type="similarity">
    <text evidence="1 2">Belongs to the glycosyltransferase 77 family.</text>
</comment>
<dbReference type="InterPro" id="IPR005069">
    <property type="entry name" value="Nucl-diP-sugar_transferase"/>
</dbReference>
<name>E1Z238_CHLVA</name>
<dbReference type="GO" id="GO:0052636">
    <property type="term" value="F:arabinosyltransferase activity"/>
    <property type="evidence" value="ECO:0007669"/>
    <property type="project" value="TreeGrafter"/>
</dbReference>
<dbReference type="RefSeq" id="XP_005852029.1">
    <property type="nucleotide sequence ID" value="XM_005851967.1"/>
</dbReference>
<evidence type="ECO:0000256" key="2">
    <source>
        <dbReference type="RuleBase" id="RU363055"/>
    </source>
</evidence>
<evidence type="ECO:0000259" key="5">
    <source>
        <dbReference type="Pfam" id="PF03407"/>
    </source>
</evidence>
<evidence type="ECO:0000313" key="7">
    <source>
        <dbReference type="Proteomes" id="UP000008141"/>
    </source>
</evidence>
<dbReference type="InterPro" id="IPR029044">
    <property type="entry name" value="Nucleotide-diphossugar_trans"/>
</dbReference>
<dbReference type="Proteomes" id="UP000008141">
    <property type="component" value="Unassembled WGS sequence"/>
</dbReference>
<dbReference type="PANTHER" id="PTHR46936:SF1">
    <property type="entry name" value="ARABINOSYLTRANSFERASE XEG113"/>
    <property type="match status" value="1"/>
</dbReference>
<feature type="chain" id="PRO_5003155395" description="Glycosyltransferase" evidence="4">
    <location>
        <begin position="26"/>
        <end position="617"/>
    </location>
</feature>
<organism evidence="7">
    <name type="scientific">Chlorella variabilis</name>
    <name type="common">Green alga</name>
    <dbReference type="NCBI Taxonomy" id="554065"/>
    <lineage>
        <taxon>Eukaryota</taxon>
        <taxon>Viridiplantae</taxon>
        <taxon>Chlorophyta</taxon>
        <taxon>core chlorophytes</taxon>
        <taxon>Trebouxiophyceae</taxon>
        <taxon>Chlorellales</taxon>
        <taxon>Chlorellaceae</taxon>
        <taxon>Chlorella clade</taxon>
        <taxon>Chlorella</taxon>
    </lineage>
</organism>
<keyword evidence="2" id="KW-0328">Glycosyltransferase</keyword>
<keyword evidence="2" id="KW-0333">Golgi apparatus</keyword>
<dbReference type="KEGG" id="cvr:CHLNCDRAFT_49368"/>
<reference evidence="6 7" key="1">
    <citation type="journal article" date="2010" name="Plant Cell">
        <title>The Chlorella variabilis NC64A genome reveals adaptation to photosymbiosis, coevolution with viruses, and cryptic sex.</title>
        <authorList>
            <person name="Blanc G."/>
            <person name="Duncan G."/>
            <person name="Agarkova I."/>
            <person name="Borodovsky M."/>
            <person name="Gurnon J."/>
            <person name="Kuo A."/>
            <person name="Lindquist E."/>
            <person name="Lucas S."/>
            <person name="Pangilinan J."/>
            <person name="Polle J."/>
            <person name="Salamov A."/>
            <person name="Terry A."/>
            <person name="Yamada T."/>
            <person name="Dunigan D.D."/>
            <person name="Grigoriev I.V."/>
            <person name="Claverie J.M."/>
            <person name="Van Etten J.L."/>
        </authorList>
    </citation>
    <scope>NUCLEOTIDE SEQUENCE [LARGE SCALE GENOMIC DNA]</scope>
    <source>
        <strain evidence="6 7">NC64A</strain>
    </source>
</reference>
<dbReference type="eggNOG" id="ENOG502SHVW">
    <property type="taxonomic scope" value="Eukaryota"/>
</dbReference>
<protein>
    <recommendedName>
        <fullName evidence="2">Glycosyltransferase</fullName>
        <ecNumber evidence="2">2.4.2.-</ecNumber>
    </recommendedName>
</protein>
<feature type="signal peptide" evidence="4">
    <location>
        <begin position="1"/>
        <end position="25"/>
    </location>
</feature>
<dbReference type="EMBL" id="GL433835">
    <property type="protein sequence ID" value="EFN59927.1"/>
    <property type="molecule type" value="Genomic_DNA"/>
</dbReference>
<dbReference type="GeneID" id="17359619"/>
<keyword evidence="2" id="KW-0808">Transferase</keyword>
<feature type="compositionally biased region" description="Gly residues" evidence="3">
    <location>
        <begin position="40"/>
        <end position="52"/>
    </location>
</feature>
<dbReference type="EC" id="2.4.2.-" evidence="2"/>
<dbReference type="PANTHER" id="PTHR46936">
    <property type="entry name" value="ARABINOSYLTRANSFERASE XEG113"/>
    <property type="match status" value="1"/>
</dbReference>
<evidence type="ECO:0000256" key="4">
    <source>
        <dbReference type="SAM" id="SignalP"/>
    </source>
</evidence>
<dbReference type="Pfam" id="PF03407">
    <property type="entry name" value="Nucleotid_trans"/>
    <property type="match status" value="1"/>
</dbReference>
<comment type="subcellular location">
    <subcellularLocation>
        <location evidence="2">Golgi apparatus membrane</location>
        <topology evidence="2">Single-pass type II membrane protein</topology>
    </subcellularLocation>
</comment>
<gene>
    <name evidence="6" type="ORF">CHLNCDRAFT_49368</name>
</gene>
<evidence type="ECO:0000256" key="3">
    <source>
        <dbReference type="SAM" id="MobiDB-lite"/>
    </source>
</evidence>
<proteinExistence type="inferred from homology"/>
<dbReference type="InterPro" id="IPR053250">
    <property type="entry name" value="Glycosyltransferase_77"/>
</dbReference>
<dbReference type="SUPFAM" id="SSF53448">
    <property type="entry name" value="Nucleotide-diphospho-sugar transferases"/>
    <property type="match status" value="1"/>
</dbReference>
<feature type="region of interest" description="Disordered" evidence="3">
    <location>
        <begin position="35"/>
        <end position="81"/>
    </location>
</feature>
<keyword evidence="2" id="KW-0812">Transmembrane</keyword>
<accession>E1Z238</accession>
<dbReference type="GO" id="GO:0052325">
    <property type="term" value="P:cell wall pectin biosynthetic process"/>
    <property type="evidence" value="ECO:0007669"/>
    <property type="project" value="TreeGrafter"/>
</dbReference>
<evidence type="ECO:0000313" key="6">
    <source>
        <dbReference type="EMBL" id="EFN59927.1"/>
    </source>
</evidence>
<keyword evidence="2" id="KW-0961">Cell wall biogenesis/degradation</keyword>
<dbReference type="GO" id="GO:0000139">
    <property type="term" value="C:Golgi membrane"/>
    <property type="evidence" value="ECO:0007669"/>
    <property type="project" value="UniProtKB-SubCell"/>
</dbReference>
<evidence type="ECO:0000256" key="1">
    <source>
        <dbReference type="ARBA" id="ARBA00007033"/>
    </source>
</evidence>
<feature type="domain" description="Nucleotide-diphospho-sugar transferase" evidence="5">
    <location>
        <begin position="128"/>
        <end position="352"/>
    </location>
</feature>